<name>A0A2S1R839_9ACTN</name>
<evidence type="ECO:0000256" key="2">
    <source>
        <dbReference type="ARBA" id="ARBA00022801"/>
    </source>
</evidence>
<evidence type="ECO:0000313" key="7">
    <source>
        <dbReference type="Proteomes" id="UP000244928"/>
    </source>
</evidence>
<dbReference type="GO" id="GO:0010125">
    <property type="term" value="P:mycothiol biosynthetic process"/>
    <property type="evidence" value="ECO:0007669"/>
    <property type="project" value="UniProtKB-UniRule"/>
</dbReference>
<evidence type="ECO:0000256" key="5">
    <source>
        <dbReference type="SAM" id="MobiDB-lite"/>
    </source>
</evidence>
<keyword evidence="7" id="KW-1185">Reference proteome</keyword>
<dbReference type="AlphaFoldDB" id="A0A2S1R839"/>
<keyword evidence="3 4" id="KW-0862">Zinc</keyword>
<proteinExistence type="inferred from homology"/>
<feature type="compositionally biased region" description="Basic and acidic residues" evidence="5">
    <location>
        <begin position="186"/>
        <end position="202"/>
    </location>
</feature>
<accession>A0A2S1R839</accession>
<protein>
    <recommendedName>
        <fullName evidence="4">1D-myo-inositol 2-acetamido-2-deoxy-alpha-D-glucopyranoside deacetylase</fullName>
        <shortName evidence="4">GlcNAc-Ins deacetylase</shortName>
        <ecNumber evidence="4">3.5.1.103</ecNumber>
    </recommendedName>
    <alternativeName>
        <fullName evidence="4">N-acetyl-1-D-myo-inositol-2-amino-2-deoxy-alpha-D-glucopyranoside deacetylase</fullName>
    </alternativeName>
</protein>
<feature type="binding site" evidence="4">
    <location>
        <position position="24"/>
    </location>
    <ligand>
        <name>Zn(2+)</name>
        <dbReference type="ChEBI" id="CHEBI:29105"/>
    </ligand>
</feature>
<dbReference type="InterPro" id="IPR024078">
    <property type="entry name" value="LmbE-like_dom_sf"/>
</dbReference>
<evidence type="ECO:0000256" key="4">
    <source>
        <dbReference type="HAMAP-Rule" id="MF_01696"/>
    </source>
</evidence>
<dbReference type="OrthoDB" id="158614at2"/>
<dbReference type="Gene3D" id="3.40.50.10320">
    <property type="entry name" value="LmbE-like"/>
    <property type="match status" value="1"/>
</dbReference>
<organism evidence="6 7">
    <name type="scientific">Dietzia lutea</name>
    <dbReference type="NCBI Taxonomy" id="546160"/>
    <lineage>
        <taxon>Bacteria</taxon>
        <taxon>Bacillati</taxon>
        <taxon>Actinomycetota</taxon>
        <taxon>Actinomycetes</taxon>
        <taxon>Mycobacteriales</taxon>
        <taxon>Dietziaceae</taxon>
        <taxon>Dietzia</taxon>
    </lineage>
</organism>
<dbReference type="Pfam" id="PF02585">
    <property type="entry name" value="PIG-L"/>
    <property type="match status" value="1"/>
</dbReference>
<feature type="region of interest" description="Disordered" evidence="5">
    <location>
        <begin position="186"/>
        <end position="210"/>
    </location>
</feature>
<dbReference type="Proteomes" id="UP000244928">
    <property type="component" value="Chromosome"/>
</dbReference>
<comment type="function">
    <text evidence="4">Catalyzes the deacetylation of 1D-myo-inositol 2-acetamido-2-deoxy-alpha-D-glucopyranoside (GlcNAc-Ins) in the mycothiol biosynthesis pathway.</text>
</comment>
<evidence type="ECO:0000313" key="6">
    <source>
        <dbReference type="EMBL" id="AWH92391.1"/>
    </source>
</evidence>
<comment type="similarity">
    <text evidence="4">Belongs to the MshB deacetylase family.</text>
</comment>
<dbReference type="InterPro" id="IPR003737">
    <property type="entry name" value="GlcNAc_PI_deacetylase-related"/>
</dbReference>
<dbReference type="PANTHER" id="PTHR12993">
    <property type="entry name" value="N-ACETYLGLUCOSAMINYL-PHOSPHATIDYLINOSITOL DE-N-ACETYLASE-RELATED"/>
    <property type="match status" value="1"/>
</dbReference>
<feature type="binding site" evidence="4">
    <location>
        <position position="21"/>
    </location>
    <ligand>
        <name>Zn(2+)</name>
        <dbReference type="ChEBI" id="CHEBI:29105"/>
    </ligand>
</feature>
<keyword evidence="1 4" id="KW-0479">Metal-binding</keyword>
<dbReference type="SUPFAM" id="SSF102588">
    <property type="entry name" value="LmbE-like"/>
    <property type="match status" value="1"/>
</dbReference>
<dbReference type="KEGG" id="dlu:A6035_09680"/>
<dbReference type="HAMAP" id="MF_01696">
    <property type="entry name" value="MshB"/>
    <property type="match status" value="1"/>
</dbReference>
<dbReference type="GO" id="GO:0035595">
    <property type="term" value="F:N-acetylglucosaminylinositol deacetylase activity"/>
    <property type="evidence" value="ECO:0007669"/>
    <property type="project" value="UniProtKB-EC"/>
</dbReference>
<evidence type="ECO:0000256" key="3">
    <source>
        <dbReference type="ARBA" id="ARBA00022833"/>
    </source>
</evidence>
<dbReference type="NCBIfam" id="TIGR03445">
    <property type="entry name" value="mycothiol_MshB"/>
    <property type="match status" value="1"/>
</dbReference>
<dbReference type="EMBL" id="CP015449">
    <property type="protein sequence ID" value="AWH92391.1"/>
    <property type="molecule type" value="Genomic_DNA"/>
</dbReference>
<comment type="catalytic activity">
    <reaction evidence="4">
        <text>1D-myo-inositol 2-acetamido-2-deoxy-alpha-D-glucopyranoside + H2O = 1D-myo-inositol 2-amino-2-deoxy-alpha-D-glucopyranoside + acetate</text>
        <dbReference type="Rhea" id="RHEA:26180"/>
        <dbReference type="ChEBI" id="CHEBI:15377"/>
        <dbReference type="ChEBI" id="CHEBI:30089"/>
        <dbReference type="ChEBI" id="CHEBI:52442"/>
        <dbReference type="ChEBI" id="CHEBI:58886"/>
        <dbReference type="EC" id="3.5.1.103"/>
    </reaction>
</comment>
<dbReference type="EC" id="3.5.1.103" evidence="4"/>
<sequence>MTPTPATPAANGLRALFVHAHPDDEAITTGGTIAALVAAGAEVRVITCTLGEEGEVIGDALSGLVADRADQLGGYRIGELGIALRALGVDRTRFLGGAGRWRDSGMAGTPSADHPRAFVRSGDEAVAELVAVLDDFRPHLVVTYDPRGGYGHPDHIRAHEVVHAAIEESAHRPDRVAWTVTARSELDRTHPEPPAHLRHAEPDELPSVPDSRLTHRVPLDDADYAAKLEALTGHATQLELVPGPEGEPWFLALTNGVLQSVPQVEWYIAHDRSGDDGAYVKCQLGSAHLFDGLRGDAS</sequence>
<dbReference type="RefSeq" id="WP_108847632.1">
    <property type="nucleotide sequence ID" value="NZ_CP015449.1"/>
</dbReference>
<dbReference type="PANTHER" id="PTHR12993:SF26">
    <property type="entry name" value="1D-MYO-INOSITOL 2-ACETAMIDO-2-DEOXY-ALPHA-D-GLUCOPYRANOSIDE DEACETYLASE"/>
    <property type="match status" value="1"/>
</dbReference>
<dbReference type="GO" id="GO:0008270">
    <property type="term" value="F:zinc ion binding"/>
    <property type="evidence" value="ECO:0007669"/>
    <property type="project" value="UniProtKB-UniRule"/>
</dbReference>
<reference evidence="6 7" key="1">
    <citation type="submission" date="2016-04" db="EMBL/GenBank/DDBJ databases">
        <title>Complete genome sequence of Dietzia lutea YIM 80766T, a strain isolated from desert soil in Egypt.</title>
        <authorList>
            <person name="Zhao J."/>
            <person name="Hu B."/>
            <person name="Geng S."/>
            <person name="Nie Y."/>
            <person name="Tang Y."/>
        </authorList>
    </citation>
    <scope>NUCLEOTIDE SEQUENCE [LARGE SCALE GENOMIC DNA]</scope>
    <source>
        <strain evidence="6 7">YIM 80766</strain>
    </source>
</reference>
<evidence type="ECO:0000256" key="1">
    <source>
        <dbReference type="ARBA" id="ARBA00022723"/>
    </source>
</evidence>
<comment type="cofactor">
    <cofactor evidence="4">
        <name>Zn(2+)</name>
        <dbReference type="ChEBI" id="CHEBI:29105"/>
    </cofactor>
    <text evidence="4">Binds 1 zinc ion per subunit.</text>
</comment>
<keyword evidence="2 4" id="KW-0378">Hydrolase</keyword>
<dbReference type="InterPro" id="IPR017810">
    <property type="entry name" value="Mycothiol_biosynthesis_MshB"/>
</dbReference>
<gene>
    <name evidence="4" type="primary">mshB</name>
    <name evidence="6" type="ORF">A6035_09680</name>
</gene>
<feature type="binding site" evidence="4">
    <location>
        <position position="155"/>
    </location>
    <ligand>
        <name>Zn(2+)</name>
        <dbReference type="ChEBI" id="CHEBI:29105"/>
    </ligand>
</feature>